<feature type="compositionally biased region" description="Basic and acidic residues" evidence="1">
    <location>
        <begin position="83"/>
        <end position="92"/>
    </location>
</feature>
<evidence type="ECO:0000313" key="3">
    <source>
        <dbReference type="Proteomes" id="UP001066276"/>
    </source>
</evidence>
<sequence length="258" mass="26622">MFLRVDPKIQLRVQETGGPRPPVGGRGDTASVCLSHIRNPWIRRHARAGVLFLCPSTGKASEDPTVRPPEGCLAGLPLSNHVPRREEGHGGEPEEGGGGEPHPVKRCGPRADSGPAPVSPGTTSHFFWGGPTRPSGPPQARLTCSVVRRGATRPLPRSSGPVPGRPAAPPALDLGLRPGDGTAPRLLPQAPQSIRGKQVAAARPFPVACSAASAVLRHFGTVGSSLAPCKSQAEMLNGSTGGAAIPLWRGSRVSGGQS</sequence>
<dbReference type="AlphaFoldDB" id="A0AAV7PJK4"/>
<dbReference type="Proteomes" id="UP001066276">
    <property type="component" value="Chromosome 7"/>
</dbReference>
<feature type="region of interest" description="Disordered" evidence="1">
    <location>
        <begin position="74"/>
        <end position="171"/>
    </location>
</feature>
<gene>
    <name evidence="2" type="ORF">NDU88_003924</name>
</gene>
<keyword evidence="3" id="KW-1185">Reference proteome</keyword>
<reference evidence="2" key="1">
    <citation type="journal article" date="2022" name="bioRxiv">
        <title>Sequencing and chromosome-scale assembly of the giantPleurodeles waltlgenome.</title>
        <authorList>
            <person name="Brown T."/>
            <person name="Elewa A."/>
            <person name="Iarovenko S."/>
            <person name="Subramanian E."/>
            <person name="Araus A.J."/>
            <person name="Petzold A."/>
            <person name="Susuki M."/>
            <person name="Suzuki K.-i.T."/>
            <person name="Hayashi T."/>
            <person name="Toyoda A."/>
            <person name="Oliveira C."/>
            <person name="Osipova E."/>
            <person name="Leigh N.D."/>
            <person name="Simon A."/>
            <person name="Yun M.H."/>
        </authorList>
    </citation>
    <scope>NUCLEOTIDE SEQUENCE</scope>
    <source>
        <strain evidence="2">20211129_DDA</strain>
        <tissue evidence="2">Liver</tissue>
    </source>
</reference>
<organism evidence="2 3">
    <name type="scientific">Pleurodeles waltl</name>
    <name type="common">Iberian ribbed newt</name>
    <dbReference type="NCBI Taxonomy" id="8319"/>
    <lineage>
        <taxon>Eukaryota</taxon>
        <taxon>Metazoa</taxon>
        <taxon>Chordata</taxon>
        <taxon>Craniata</taxon>
        <taxon>Vertebrata</taxon>
        <taxon>Euteleostomi</taxon>
        <taxon>Amphibia</taxon>
        <taxon>Batrachia</taxon>
        <taxon>Caudata</taxon>
        <taxon>Salamandroidea</taxon>
        <taxon>Salamandridae</taxon>
        <taxon>Pleurodelinae</taxon>
        <taxon>Pleurodeles</taxon>
    </lineage>
</organism>
<evidence type="ECO:0000313" key="2">
    <source>
        <dbReference type="EMBL" id="KAJ1125495.1"/>
    </source>
</evidence>
<accession>A0AAV7PJK4</accession>
<evidence type="ECO:0000256" key="1">
    <source>
        <dbReference type="SAM" id="MobiDB-lite"/>
    </source>
</evidence>
<name>A0AAV7PJK4_PLEWA</name>
<comment type="caution">
    <text evidence="2">The sequence shown here is derived from an EMBL/GenBank/DDBJ whole genome shotgun (WGS) entry which is preliminary data.</text>
</comment>
<dbReference type="EMBL" id="JANPWB010000011">
    <property type="protein sequence ID" value="KAJ1125495.1"/>
    <property type="molecule type" value="Genomic_DNA"/>
</dbReference>
<proteinExistence type="predicted"/>
<protein>
    <submittedName>
        <fullName evidence="2">Uncharacterized protein</fullName>
    </submittedName>
</protein>